<sequence length="166" mass="18313">MAFSLDIGKHIIVGSVLILRLLTHGPPLGLPLGKRFGNLTVEPRMETPHVLGQFLHLHIVYVVVKGSDVDIRLILYLNARTFGKRHGEIAAQTSTTVRTGRKGKGGVVILFVPSLTEKGTDGRHDRRLIAAVPIHPKDDVVTGKLARSRRHRYPDMVDYACPFDVG</sequence>
<evidence type="ECO:0000313" key="1">
    <source>
        <dbReference type="EMBL" id="CUQ25068.1"/>
    </source>
</evidence>
<organism evidence="1 2">
    <name type="scientific">Bacteroides uniformis</name>
    <dbReference type="NCBI Taxonomy" id="820"/>
    <lineage>
        <taxon>Bacteria</taxon>
        <taxon>Pseudomonadati</taxon>
        <taxon>Bacteroidota</taxon>
        <taxon>Bacteroidia</taxon>
        <taxon>Bacteroidales</taxon>
        <taxon>Bacteroidaceae</taxon>
        <taxon>Bacteroides</taxon>
    </lineage>
</organism>
<evidence type="ECO:0000313" key="2">
    <source>
        <dbReference type="Proteomes" id="UP000095766"/>
    </source>
</evidence>
<name>A0A174UYS9_BACUN</name>
<protein>
    <submittedName>
        <fullName evidence="1">Uncharacterized protein</fullName>
    </submittedName>
</protein>
<dbReference type="EMBL" id="CZAO01000022">
    <property type="protein sequence ID" value="CUQ25068.1"/>
    <property type="molecule type" value="Genomic_DNA"/>
</dbReference>
<proteinExistence type="predicted"/>
<gene>
    <name evidence="1" type="ORF">ERS852510_03663</name>
</gene>
<reference evidence="1 2" key="1">
    <citation type="submission" date="2015-09" db="EMBL/GenBank/DDBJ databases">
        <authorList>
            <consortium name="Pathogen Informatics"/>
        </authorList>
    </citation>
    <scope>NUCLEOTIDE SEQUENCE [LARGE SCALE GENOMIC DNA]</scope>
    <source>
        <strain evidence="1 2">2789STDY5834898</strain>
    </source>
</reference>
<accession>A0A174UYS9</accession>
<dbReference type="AlphaFoldDB" id="A0A174UYS9"/>
<dbReference type="Proteomes" id="UP000095766">
    <property type="component" value="Unassembled WGS sequence"/>
</dbReference>